<dbReference type="Pfam" id="PF01047">
    <property type="entry name" value="MarR"/>
    <property type="match status" value="1"/>
</dbReference>
<evidence type="ECO:0000259" key="1">
    <source>
        <dbReference type="Pfam" id="PF01047"/>
    </source>
</evidence>
<accession>A0A6J6JW68</accession>
<name>A0A6J6JW68_9ZZZZ</name>
<dbReference type="CDD" id="cd00090">
    <property type="entry name" value="HTH_ARSR"/>
    <property type="match status" value="1"/>
</dbReference>
<dbReference type="SUPFAM" id="SSF46785">
    <property type="entry name" value="Winged helix' DNA-binding domain"/>
    <property type="match status" value="1"/>
</dbReference>
<dbReference type="InterPro" id="IPR036390">
    <property type="entry name" value="WH_DNA-bd_sf"/>
</dbReference>
<dbReference type="InterPro" id="IPR011991">
    <property type="entry name" value="ArsR-like_HTH"/>
</dbReference>
<dbReference type="GO" id="GO:0003700">
    <property type="term" value="F:DNA-binding transcription factor activity"/>
    <property type="evidence" value="ECO:0007669"/>
    <property type="project" value="InterPro"/>
</dbReference>
<feature type="domain" description="HTH marR-type" evidence="1">
    <location>
        <begin position="38"/>
        <end position="85"/>
    </location>
</feature>
<dbReference type="EMBL" id="CAEZWE010000001">
    <property type="protein sequence ID" value="CAB4640688.1"/>
    <property type="molecule type" value="Genomic_DNA"/>
</dbReference>
<protein>
    <submittedName>
        <fullName evidence="2">Unannotated protein</fullName>
    </submittedName>
</protein>
<organism evidence="2">
    <name type="scientific">freshwater metagenome</name>
    <dbReference type="NCBI Taxonomy" id="449393"/>
    <lineage>
        <taxon>unclassified sequences</taxon>
        <taxon>metagenomes</taxon>
        <taxon>ecological metagenomes</taxon>
    </lineage>
</organism>
<dbReference type="Gene3D" id="1.10.10.10">
    <property type="entry name" value="Winged helix-like DNA-binding domain superfamily/Winged helix DNA-binding domain"/>
    <property type="match status" value="1"/>
</dbReference>
<gene>
    <name evidence="2" type="ORF">UFOPK2169_00042</name>
</gene>
<reference evidence="2" key="1">
    <citation type="submission" date="2020-05" db="EMBL/GenBank/DDBJ databases">
        <authorList>
            <person name="Chiriac C."/>
            <person name="Salcher M."/>
            <person name="Ghai R."/>
            <person name="Kavagutti S V."/>
        </authorList>
    </citation>
    <scope>NUCLEOTIDE SEQUENCE</scope>
</reference>
<proteinExistence type="predicted"/>
<dbReference type="InterPro" id="IPR036388">
    <property type="entry name" value="WH-like_DNA-bd_sf"/>
</dbReference>
<sequence>MLLKTCQMGSKICDYWSMATKKKPTNPPEGSWTFFTNHGHVLVCIAQNPDIRISDIADLVGIGERAAHRIVGELVDGGYVIRTKDGRRNTYTVDYTQHLRHPLEAGHTIGEIFKALIRMKSGAKS</sequence>
<evidence type="ECO:0000313" key="2">
    <source>
        <dbReference type="EMBL" id="CAB4640688.1"/>
    </source>
</evidence>
<dbReference type="InterPro" id="IPR000835">
    <property type="entry name" value="HTH_MarR-typ"/>
</dbReference>
<dbReference type="AlphaFoldDB" id="A0A6J6JW68"/>